<dbReference type="EMBL" id="QCYY01001177">
    <property type="protein sequence ID" value="ROT79904.1"/>
    <property type="molecule type" value="Genomic_DNA"/>
</dbReference>
<feature type="compositionally biased region" description="Low complexity" evidence="3">
    <location>
        <begin position="18"/>
        <end position="31"/>
    </location>
</feature>
<keyword evidence="7" id="KW-1185">Reference proteome</keyword>
<dbReference type="Pfam" id="PF26080">
    <property type="entry name" value="CUB_animal"/>
    <property type="match status" value="1"/>
</dbReference>
<protein>
    <recommendedName>
        <fullName evidence="5">CUB domain-containing protein</fullName>
    </recommendedName>
</protein>
<keyword evidence="4" id="KW-0812">Transmembrane</keyword>
<dbReference type="Gene3D" id="2.60.120.290">
    <property type="entry name" value="Spermadhesin, CUB domain"/>
    <property type="match status" value="2"/>
</dbReference>
<dbReference type="STRING" id="6689.A0A423TTW1"/>
<comment type="caution">
    <text evidence="2">Lacks conserved residue(s) required for the propagation of feature annotation.</text>
</comment>
<organism evidence="6 7">
    <name type="scientific">Penaeus vannamei</name>
    <name type="common">Whiteleg shrimp</name>
    <name type="synonym">Litopenaeus vannamei</name>
    <dbReference type="NCBI Taxonomy" id="6689"/>
    <lineage>
        <taxon>Eukaryota</taxon>
        <taxon>Metazoa</taxon>
        <taxon>Ecdysozoa</taxon>
        <taxon>Arthropoda</taxon>
        <taxon>Crustacea</taxon>
        <taxon>Multicrustacea</taxon>
        <taxon>Malacostraca</taxon>
        <taxon>Eumalacostraca</taxon>
        <taxon>Eucarida</taxon>
        <taxon>Decapoda</taxon>
        <taxon>Dendrobranchiata</taxon>
        <taxon>Penaeoidea</taxon>
        <taxon>Penaeidae</taxon>
        <taxon>Penaeus</taxon>
    </lineage>
</organism>
<dbReference type="SUPFAM" id="SSF49854">
    <property type="entry name" value="Spermadhesin, CUB domain"/>
    <property type="match status" value="2"/>
</dbReference>
<keyword evidence="4" id="KW-1133">Transmembrane helix</keyword>
<dbReference type="PANTHER" id="PTHR33236:SF5">
    <property type="entry name" value="CUB DOMAIN-CONTAINING PROTEIN"/>
    <property type="match status" value="1"/>
</dbReference>
<comment type="caution">
    <text evidence="6">The sequence shown here is derived from an EMBL/GenBank/DDBJ whole genome shotgun (WGS) entry which is preliminary data.</text>
</comment>
<dbReference type="InterPro" id="IPR035914">
    <property type="entry name" value="Sperma_CUB_dom_sf"/>
</dbReference>
<gene>
    <name evidence="6" type="ORF">C7M84_001382</name>
</gene>
<evidence type="ECO:0000313" key="6">
    <source>
        <dbReference type="EMBL" id="ROT79904.1"/>
    </source>
</evidence>
<reference evidence="6 7" key="2">
    <citation type="submission" date="2019-01" db="EMBL/GenBank/DDBJ databases">
        <title>The decoding of complex shrimp genome reveals the adaptation for benthos swimmer, frequently molting mechanism and breeding impact on genome.</title>
        <authorList>
            <person name="Sun Y."/>
            <person name="Gao Y."/>
            <person name="Yu Y."/>
        </authorList>
    </citation>
    <scope>NUCLEOTIDE SEQUENCE [LARGE SCALE GENOMIC DNA]</scope>
    <source>
        <tissue evidence="6">Muscle</tissue>
    </source>
</reference>
<keyword evidence="4" id="KW-0472">Membrane</keyword>
<dbReference type="OrthoDB" id="6378485at2759"/>
<evidence type="ECO:0000259" key="5">
    <source>
        <dbReference type="PROSITE" id="PS01180"/>
    </source>
</evidence>
<evidence type="ECO:0000256" key="4">
    <source>
        <dbReference type="SAM" id="Phobius"/>
    </source>
</evidence>
<dbReference type="PROSITE" id="PS01180">
    <property type="entry name" value="CUB"/>
    <property type="match status" value="1"/>
</dbReference>
<sequence>MQQHIYNTRLQPPPLPLSPTHTPTSLPQHLPRSLFSPQQTMTATTRTWAWGAAFLVLAGVVWAAPSDTLQQEDLEIVEESAAGERDEKFFVAIVKISPDQCTTNDATRTLGTCLPSTDCSSTGGVSSGSCAKSFGTCCIAQRTCSQSTSYNNTYFVNPGYTGSDTGTGACMLTVNRVNNNICQVRLDFLDLELEQPDADGNCNVDFLTVTGGTSTILARSPTRITESASKWRTDTAASSGRGTRRLEITASLSTGTFLRPIPRLSARRRRAPRGACTTDYVIIPAASTTTRTRVDRFCGLGFPDSVTSTMKPFVMYVHTNADETGDVANRGFNLQYRQITDC</sequence>
<feature type="region of interest" description="Disordered" evidence="3">
    <location>
        <begin position="1"/>
        <end position="32"/>
    </location>
</feature>
<evidence type="ECO:0000256" key="3">
    <source>
        <dbReference type="SAM" id="MobiDB-lite"/>
    </source>
</evidence>
<feature type="domain" description="CUB" evidence="5">
    <location>
        <begin position="144"/>
        <end position="339"/>
    </location>
</feature>
<dbReference type="PANTHER" id="PTHR33236">
    <property type="entry name" value="INTRAFLAGELLAR TRANSPORT PROTEIN 122 FAMILY PROTEIN-RELATED"/>
    <property type="match status" value="1"/>
</dbReference>
<proteinExistence type="predicted"/>
<evidence type="ECO:0000256" key="2">
    <source>
        <dbReference type="PROSITE-ProRule" id="PRU00059"/>
    </source>
</evidence>
<dbReference type="Proteomes" id="UP000283509">
    <property type="component" value="Unassembled WGS sequence"/>
</dbReference>
<evidence type="ECO:0000313" key="7">
    <source>
        <dbReference type="Proteomes" id="UP000283509"/>
    </source>
</evidence>
<dbReference type="InterPro" id="IPR000859">
    <property type="entry name" value="CUB_dom"/>
</dbReference>
<accession>A0A423TTW1</accession>
<keyword evidence="1" id="KW-1015">Disulfide bond</keyword>
<dbReference type="AlphaFoldDB" id="A0A423TTW1"/>
<evidence type="ECO:0000256" key="1">
    <source>
        <dbReference type="ARBA" id="ARBA00023157"/>
    </source>
</evidence>
<reference evidence="6 7" key="1">
    <citation type="submission" date="2018-04" db="EMBL/GenBank/DDBJ databases">
        <authorList>
            <person name="Zhang X."/>
            <person name="Yuan J."/>
            <person name="Li F."/>
            <person name="Xiang J."/>
        </authorList>
    </citation>
    <scope>NUCLEOTIDE SEQUENCE [LARGE SCALE GENOMIC DNA]</scope>
    <source>
        <tissue evidence="6">Muscle</tissue>
    </source>
</reference>
<feature type="transmembrane region" description="Helical" evidence="4">
    <location>
        <begin position="47"/>
        <end position="64"/>
    </location>
</feature>
<dbReference type="InterPro" id="IPR058698">
    <property type="entry name" value="CUB_metazoa"/>
</dbReference>
<name>A0A423TTW1_PENVA</name>